<protein>
    <recommendedName>
        <fullName evidence="6">Major facilitator superfamily (MFS) profile domain-containing protein</fullName>
    </recommendedName>
</protein>
<feature type="transmembrane region" description="Helical" evidence="5">
    <location>
        <begin position="136"/>
        <end position="155"/>
    </location>
</feature>
<dbReference type="PANTHER" id="PTHR11662">
    <property type="entry name" value="SOLUTE CARRIER FAMILY 17"/>
    <property type="match status" value="1"/>
</dbReference>
<dbReference type="PANTHER" id="PTHR11662:SF280">
    <property type="entry name" value="FI21844P1-RELATED"/>
    <property type="match status" value="1"/>
</dbReference>
<comment type="caution">
    <text evidence="7">The sequence shown here is derived from an EMBL/GenBank/DDBJ whole genome shotgun (WGS) entry which is preliminary data.</text>
</comment>
<name>A0AAV8W9K8_9CUCU</name>
<keyword evidence="4 5" id="KW-0472">Membrane</keyword>
<evidence type="ECO:0000313" key="7">
    <source>
        <dbReference type="EMBL" id="KAJ8923274.1"/>
    </source>
</evidence>
<dbReference type="InterPro" id="IPR011701">
    <property type="entry name" value="MFS"/>
</dbReference>
<feature type="transmembrane region" description="Helical" evidence="5">
    <location>
        <begin position="432"/>
        <end position="450"/>
    </location>
</feature>
<reference evidence="7 8" key="1">
    <citation type="journal article" date="2023" name="Insect Mol. Biol.">
        <title>Genome sequencing provides insights into the evolution of gene families encoding plant cell wall-degrading enzymes in longhorned beetles.</title>
        <authorList>
            <person name="Shin N.R."/>
            <person name="Okamura Y."/>
            <person name="Kirsch R."/>
            <person name="Pauchet Y."/>
        </authorList>
    </citation>
    <scope>NUCLEOTIDE SEQUENCE [LARGE SCALE GENOMIC DNA]</scope>
    <source>
        <strain evidence="7">EAD_L_NR</strain>
    </source>
</reference>
<evidence type="ECO:0000256" key="3">
    <source>
        <dbReference type="ARBA" id="ARBA00022989"/>
    </source>
</evidence>
<feature type="transmembrane region" description="Helical" evidence="5">
    <location>
        <begin position="303"/>
        <end position="325"/>
    </location>
</feature>
<evidence type="ECO:0000256" key="5">
    <source>
        <dbReference type="SAM" id="Phobius"/>
    </source>
</evidence>
<feature type="transmembrane region" description="Helical" evidence="5">
    <location>
        <begin position="260"/>
        <end position="283"/>
    </location>
</feature>
<evidence type="ECO:0000256" key="1">
    <source>
        <dbReference type="ARBA" id="ARBA00004141"/>
    </source>
</evidence>
<dbReference type="GO" id="GO:0022857">
    <property type="term" value="F:transmembrane transporter activity"/>
    <property type="evidence" value="ECO:0007669"/>
    <property type="project" value="InterPro"/>
</dbReference>
<dbReference type="SUPFAM" id="SSF103473">
    <property type="entry name" value="MFS general substrate transporter"/>
    <property type="match status" value="1"/>
</dbReference>
<dbReference type="GO" id="GO:0006820">
    <property type="term" value="P:monoatomic anion transport"/>
    <property type="evidence" value="ECO:0007669"/>
    <property type="project" value="TreeGrafter"/>
</dbReference>
<dbReference type="GO" id="GO:0016020">
    <property type="term" value="C:membrane"/>
    <property type="evidence" value="ECO:0007669"/>
    <property type="project" value="UniProtKB-SubCell"/>
</dbReference>
<dbReference type="InterPro" id="IPR020846">
    <property type="entry name" value="MFS_dom"/>
</dbReference>
<feature type="domain" description="Major facilitator superfamily (MFS) profile" evidence="6">
    <location>
        <begin position="31"/>
        <end position="455"/>
    </location>
</feature>
<keyword evidence="8" id="KW-1185">Reference proteome</keyword>
<evidence type="ECO:0000256" key="2">
    <source>
        <dbReference type="ARBA" id="ARBA00022692"/>
    </source>
</evidence>
<gene>
    <name evidence="7" type="ORF">NQ315_001831</name>
</gene>
<feature type="transmembrane region" description="Helical" evidence="5">
    <location>
        <begin position="104"/>
        <end position="124"/>
    </location>
</feature>
<organism evidence="7 8">
    <name type="scientific">Exocentrus adspersus</name>
    <dbReference type="NCBI Taxonomy" id="1586481"/>
    <lineage>
        <taxon>Eukaryota</taxon>
        <taxon>Metazoa</taxon>
        <taxon>Ecdysozoa</taxon>
        <taxon>Arthropoda</taxon>
        <taxon>Hexapoda</taxon>
        <taxon>Insecta</taxon>
        <taxon>Pterygota</taxon>
        <taxon>Neoptera</taxon>
        <taxon>Endopterygota</taxon>
        <taxon>Coleoptera</taxon>
        <taxon>Polyphaga</taxon>
        <taxon>Cucujiformia</taxon>
        <taxon>Chrysomeloidea</taxon>
        <taxon>Cerambycidae</taxon>
        <taxon>Lamiinae</taxon>
        <taxon>Acanthocinini</taxon>
        <taxon>Exocentrus</taxon>
    </lineage>
</organism>
<dbReference type="Gene3D" id="1.20.1250.20">
    <property type="entry name" value="MFS general substrate transporter like domains"/>
    <property type="match status" value="2"/>
</dbReference>
<sequence length="472" mass="52674">MKLGRFDVEKCERVDVGVDEAASSFGKRHLLVILLFLLNTISSSTRFNLSVGIEAMTNNSINENPDIPTYDWDNRRVILTSFYWGFGVLQIVGAQMGRVYGIKWLLVVAMGIDSIACLLTPPVAEQFGATGVIMCRMVQGLAQGFFFPYIFALIGQWIPPKERLKSCVLVLSGTPFSHIITILLTTYISSSTSVGWPASFYLFGILGFLWIIPWTFLGYNSPAEHRGISVNEKQYIESSLGVDENTKFVKTPWKEIFTSLPVWATVIAYLGQTWGNIIIQTEIPNYITGIMKLDVASNSLLCSAPYVATFLMAFVFCYIANYLIVNKYVTKLFARKLFTTIGMAVPAAVVIALGFLPEDAQYWSFSLLLLAAGSSSAMYSGHSANVFDMSPTFPGIIKGVANSVSNIFNILPPFTVEIIVTDENDQNYWRTIFVISTTFYISTNIFYFFFASGDLETWDPTCKKINKDNPEK</sequence>
<evidence type="ECO:0000256" key="4">
    <source>
        <dbReference type="ARBA" id="ARBA00023136"/>
    </source>
</evidence>
<dbReference type="PROSITE" id="PS50850">
    <property type="entry name" value="MFS"/>
    <property type="match status" value="1"/>
</dbReference>
<feature type="transmembrane region" description="Helical" evidence="5">
    <location>
        <begin position="200"/>
        <end position="219"/>
    </location>
</feature>
<dbReference type="EMBL" id="JANEYG010000005">
    <property type="protein sequence ID" value="KAJ8923274.1"/>
    <property type="molecule type" value="Genomic_DNA"/>
</dbReference>
<dbReference type="FunFam" id="1.20.1250.20:FF:000532">
    <property type="entry name" value="SLC (SoLute Carrier) homolog"/>
    <property type="match status" value="1"/>
</dbReference>
<accession>A0AAV8W9K8</accession>
<keyword evidence="3 5" id="KW-1133">Transmembrane helix</keyword>
<feature type="transmembrane region" description="Helical" evidence="5">
    <location>
        <begin position="167"/>
        <end position="188"/>
    </location>
</feature>
<dbReference type="Pfam" id="PF07690">
    <property type="entry name" value="MFS_1"/>
    <property type="match status" value="1"/>
</dbReference>
<feature type="transmembrane region" description="Helical" evidence="5">
    <location>
        <begin position="337"/>
        <end position="356"/>
    </location>
</feature>
<dbReference type="AlphaFoldDB" id="A0AAV8W9K8"/>
<keyword evidence="2 5" id="KW-0812">Transmembrane</keyword>
<proteinExistence type="predicted"/>
<dbReference type="Proteomes" id="UP001159042">
    <property type="component" value="Unassembled WGS sequence"/>
</dbReference>
<evidence type="ECO:0000259" key="6">
    <source>
        <dbReference type="PROSITE" id="PS50850"/>
    </source>
</evidence>
<dbReference type="InterPro" id="IPR036259">
    <property type="entry name" value="MFS_trans_sf"/>
</dbReference>
<comment type="subcellular location">
    <subcellularLocation>
        <location evidence="1">Membrane</location>
        <topology evidence="1">Multi-pass membrane protein</topology>
    </subcellularLocation>
</comment>
<dbReference type="InterPro" id="IPR050382">
    <property type="entry name" value="MFS_Na/Anion_cotransporter"/>
</dbReference>
<evidence type="ECO:0000313" key="8">
    <source>
        <dbReference type="Proteomes" id="UP001159042"/>
    </source>
</evidence>